<reference evidence="5" key="1">
    <citation type="submission" date="2022-10" db="EMBL/GenBank/DDBJ databases">
        <authorList>
            <person name="Yu W.X."/>
        </authorList>
    </citation>
    <scope>NUCLEOTIDE SEQUENCE</scope>
    <source>
        <strain evidence="5">D04</strain>
    </source>
</reference>
<dbReference type="RefSeq" id="WP_301198203.1">
    <property type="nucleotide sequence ID" value="NZ_JAPDPI010000007.1"/>
</dbReference>
<dbReference type="Proteomes" id="UP001207408">
    <property type="component" value="Unassembled WGS sequence"/>
</dbReference>
<dbReference type="PANTHER" id="PTHR24220">
    <property type="entry name" value="IMPORT ATP-BINDING PROTEIN"/>
    <property type="match status" value="1"/>
</dbReference>
<accession>A0AAE3MC23</accession>
<protein>
    <submittedName>
        <fullName evidence="5">ABC transporter ATP-binding protein</fullName>
    </submittedName>
</protein>
<dbReference type="AlphaFoldDB" id="A0AAE3MC23"/>
<dbReference type="Pfam" id="PF00005">
    <property type="entry name" value="ABC_tran"/>
    <property type="match status" value="1"/>
</dbReference>
<evidence type="ECO:0000256" key="2">
    <source>
        <dbReference type="ARBA" id="ARBA00022741"/>
    </source>
</evidence>
<feature type="domain" description="ABC transporter" evidence="4">
    <location>
        <begin position="2"/>
        <end position="224"/>
    </location>
</feature>
<name>A0AAE3MC23_9BACT</name>
<gene>
    <name evidence="5" type="ORF">OM074_05050</name>
</gene>
<dbReference type="GO" id="GO:0005886">
    <property type="term" value="C:plasma membrane"/>
    <property type="evidence" value="ECO:0007669"/>
    <property type="project" value="TreeGrafter"/>
</dbReference>
<dbReference type="InterPro" id="IPR027417">
    <property type="entry name" value="P-loop_NTPase"/>
</dbReference>
<dbReference type="SUPFAM" id="SSF52540">
    <property type="entry name" value="P-loop containing nucleoside triphosphate hydrolases"/>
    <property type="match status" value="1"/>
</dbReference>
<comment type="caution">
    <text evidence="5">The sequence shown here is derived from an EMBL/GenBank/DDBJ whole genome shotgun (WGS) entry which is preliminary data.</text>
</comment>
<dbReference type="InterPro" id="IPR017911">
    <property type="entry name" value="MacB-like_ATP-bd"/>
</dbReference>
<dbReference type="InterPro" id="IPR003439">
    <property type="entry name" value="ABC_transporter-like_ATP-bd"/>
</dbReference>
<dbReference type="GO" id="GO:0022857">
    <property type="term" value="F:transmembrane transporter activity"/>
    <property type="evidence" value="ECO:0007669"/>
    <property type="project" value="TreeGrafter"/>
</dbReference>
<keyword evidence="2" id="KW-0547">Nucleotide-binding</keyword>
<keyword evidence="3 5" id="KW-0067">ATP-binding</keyword>
<proteinExistence type="predicted"/>
<dbReference type="PANTHER" id="PTHR24220:SF648">
    <property type="entry name" value="ABC TRANSPORTER ATP-BINDING PROTEIN YTRE"/>
    <property type="match status" value="1"/>
</dbReference>
<organism evidence="5 6">
    <name type="scientific">Plebeiibacterium marinum</name>
    <dbReference type="NCBI Taxonomy" id="2992111"/>
    <lineage>
        <taxon>Bacteria</taxon>
        <taxon>Pseudomonadati</taxon>
        <taxon>Bacteroidota</taxon>
        <taxon>Bacteroidia</taxon>
        <taxon>Marinilabiliales</taxon>
        <taxon>Marinilabiliaceae</taxon>
        <taxon>Plebeiibacterium</taxon>
    </lineage>
</organism>
<dbReference type="InterPro" id="IPR003593">
    <property type="entry name" value="AAA+_ATPase"/>
</dbReference>
<dbReference type="GO" id="GO:0005524">
    <property type="term" value="F:ATP binding"/>
    <property type="evidence" value="ECO:0007669"/>
    <property type="project" value="UniProtKB-KW"/>
</dbReference>
<dbReference type="CDD" id="cd03255">
    <property type="entry name" value="ABC_MJ0796_LolCDE_FtsE"/>
    <property type="match status" value="1"/>
</dbReference>
<dbReference type="Gene3D" id="3.40.50.300">
    <property type="entry name" value="P-loop containing nucleotide triphosphate hydrolases"/>
    <property type="match status" value="1"/>
</dbReference>
<evidence type="ECO:0000256" key="3">
    <source>
        <dbReference type="ARBA" id="ARBA00022840"/>
    </source>
</evidence>
<dbReference type="EMBL" id="JAPDPI010000007">
    <property type="protein sequence ID" value="MCW3804981.1"/>
    <property type="molecule type" value="Genomic_DNA"/>
</dbReference>
<dbReference type="InterPro" id="IPR015854">
    <property type="entry name" value="ABC_transpr_LolD-like"/>
</dbReference>
<dbReference type="SMART" id="SM00382">
    <property type="entry name" value="AAA"/>
    <property type="match status" value="1"/>
</dbReference>
<dbReference type="PROSITE" id="PS50893">
    <property type="entry name" value="ABC_TRANSPORTER_2"/>
    <property type="match status" value="1"/>
</dbReference>
<evidence type="ECO:0000256" key="1">
    <source>
        <dbReference type="ARBA" id="ARBA00022448"/>
    </source>
</evidence>
<sequence length="225" mass="25137">MLQVKDISKEYRNGELVRVALSNININVNPGDFVMFYGPSGSGKTCLANIIGLLEYPSSGDLIFMDASVTELSERDRLLFRRGKIGYLFSESRLIEELTVYENIELPLVYLKMKKAERKTRVLKVLEDFNMLHRKKQFPKDLTAVQKQKVAIARAIVVEPSVLIADEPTGNLSTTEGDEILDMLSVVNESGITVLGFTHSGKVAGRGQKVVQLIDGHLVRENLLK</sequence>
<keyword evidence="6" id="KW-1185">Reference proteome</keyword>
<evidence type="ECO:0000259" key="4">
    <source>
        <dbReference type="PROSITE" id="PS50893"/>
    </source>
</evidence>
<evidence type="ECO:0000313" key="5">
    <source>
        <dbReference type="EMBL" id="MCW3804981.1"/>
    </source>
</evidence>
<keyword evidence="1" id="KW-0813">Transport</keyword>
<dbReference type="GO" id="GO:0016887">
    <property type="term" value="F:ATP hydrolysis activity"/>
    <property type="evidence" value="ECO:0007669"/>
    <property type="project" value="InterPro"/>
</dbReference>
<evidence type="ECO:0000313" key="6">
    <source>
        <dbReference type="Proteomes" id="UP001207408"/>
    </source>
</evidence>